<proteinExistence type="predicted"/>
<dbReference type="EMBL" id="JAVHJS010000007">
    <property type="protein sequence ID" value="KAK2852256.1"/>
    <property type="molecule type" value="Genomic_DNA"/>
</dbReference>
<dbReference type="Proteomes" id="UP001187315">
    <property type="component" value="Unassembled WGS sequence"/>
</dbReference>
<evidence type="ECO:0000313" key="1">
    <source>
        <dbReference type="EMBL" id="KAK2852256.1"/>
    </source>
</evidence>
<gene>
    <name evidence="1" type="ORF">Q7C36_007457</name>
</gene>
<organism evidence="1 2">
    <name type="scientific">Tachysurus vachellii</name>
    <name type="common">Darkbarbel catfish</name>
    <name type="synonym">Pelteobagrus vachellii</name>
    <dbReference type="NCBI Taxonomy" id="175792"/>
    <lineage>
        <taxon>Eukaryota</taxon>
        <taxon>Metazoa</taxon>
        <taxon>Chordata</taxon>
        <taxon>Craniata</taxon>
        <taxon>Vertebrata</taxon>
        <taxon>Euteleostomi</taxon>
        <taxon>Actinopterygii</taxon>
        <taxon>Neopterygii</taxon>
        <taxon>Teleostei</taxon>
        <taxon>Ostariophysi</taxon>
        <taxon>Siluriformes</taxon>
        <taxon>Bagridae</taxon>
        <taxon>Tachysurus</taxon>
    </lineage>
</organism>
<dbReference type="PANTHER" id="PTHR38706">
    <property type="entry name" value="SI:CH211-198C19.1-RELATED"/>
    <property type="match status" value="1"/>
</dbReference>
<accession>A0AA88SZI8</accession>
<reference evidence="1" key="1">
    <citation type="submission" date="2023-08" db="EMBL/GenBank/DDBJ databases">
        <title>Pelteobagrus vachellii genome.</title>
        <authorList>
            <person name="Liu H."/>
        </authorList>
    </citation>
    <scope>NUCLEOTIDE SEQUENCE</scope>
    <source>
        <strain evidence="1">PRFRI_2022a</strain>
        <tissue evidence="1">Muscle</tissue>
    </source>
</reference>
<evidence type="ECO:0000313" key="2">
    <source>
        <dbReference type="Proteomes" id="UP001187315"/>
    </source>
</evidence>
<dbReference type="PANTHER" id="PTHR38706:SF2">
    <property type="match status" value="1"/>
</dbReference>
<name>A0AA88SZI8_TACVA</name>
<comment type="caution">
    <text evidence="1">The sequence shown here is derived from an EMBL/GenBank/DDBJ whole genome shotgun (WGS) entry which is preliminary data.</text>
</comment>
<protein>
    <submittedName>
        <fullName evidence="1">Uncharacterized protein</fullName>
    </submittedName>
</protein>
<dbReference type="AlphaFoldDB" id="A0AA88SZI8"/>
<keyword evidence="2" id="KW-1185">Reference proteome</keyword>
<sequence length="159" mass="18564">MAELQASGFGQRPLQHGLWLLGWFPDQIDFMGSEHELCFNPNQGEFGSRKFYNRTESDGSKLLPDDGLQYYEVGNLNREGANKLPEYVRKNYTRKDKDSNTNRIIFNLNENGYIGKVYVTEHSDERRFNPDATFCIDIDLLKTIKSLEVKDFFSRMVQY</sequence>